<dbReference type="GO" id="GO:0003908">
    <property type="term" value="F:methylated-DNA-[protein]-cysteine S-methyltransferase activity"/>
    <property type="evidence" value="ECO:0007669"/>
    <property type="project" value="UniProtKB-EC"/>
</dbReference>
<dbReference type="NCBIfam" id="TIGR00589">
    <property type="entry name" value="ogt"/>
    <property type="match status" value="1"/>
</dbReference>
<feature type="domain" description="Methylated-DNA-[protein]-cysteine S-methyltransferase DNA binding" evidence="9">
    <location>
        <begin position="79"/>
        <end position="158"/>
    </location>
</feature>
<evidence type="ECO:0000256" key="6">
    <source>
        <dbReference type="ARBA" id="ARBA00023204"/>
    </source>
</evidence>
<evidence type="ECO:0000256" key="7">
    <source>
        <dbReference type="ARBA" id="ARBA00049348"/>
    </source>
</evidence>
<dbReference type="InterPro" id="IPR036217">
    <property type="entry name" value="MethylDNA_cys_MeTrfase_DNAb"/>
</dbReference>
<dbReference type="HAMAP" id="MF_00772">
    <property type="entry name" value="OGT"/>
    <property type="match status" value="1"/>
</dbReference>
<comment type="similarity">
    <text evidence="8">Belongs to the MGMT family.</text>
</comment>
<keyword evidence="12" id="KW-1185">Reference proteome</keyword>
<evidence type="ECO:0000259" key="9">
    <source>
        <dbReference type="Pfam" id="PF01035"/>
    </source>
</evidence>
<dbReference type="PANTHER" id="PTHR10815">
    <property type="entry name" value="METHYLATED-DNA--PROTEIN-CYSTEINE METHYLTRANSFERASE"/>
    <property type="match status" value="1"/>
</dbReference>
<dbReference type="PANTHER" id="PTHR10815:SF5">
    <property type="entry name" value="METHYLATED-DNA--PROTEIN-CYSTEINE METHYLTRANSFERASE"/>
    <property type="match status" value="1"/>
</dbReference>
<comment type="function">
    <text evidence="8">Involved in the cellular defense against the biological effects of O6-methylguanine (O6-MeG) and O4-methylthymine (O4-MeT) in DNA. Repairs the methylated nucleobase in DNA by stoichiometrically transferring the methyl group to a cysteine residue in the enzyme. This is a suicide reaction: the enzyme is irreversibly inactivated.</text>
</comment>
<dbReference type="InterPro" id="IPR023546">
    <property type="entry name" value="MGMT"/>
</dbReference>
<keyword evidence="5 8" id="KW-0227">DNA damage</keyword>
<dbReference type="InterPro" id="IPR014048">
    <property type="entry name" value="MethylDNA_cys_MeTrfase_DNA-bd"/>
</dbReference>
<dbReference type="EMBL" id="CP080544">
    <property type="protein sequence ID" value="QYR53682.1"/>
    <property type="molecule type" value="Genomic_DNA"/>
</dbReference>
<proteinExistence type="inferred from homology"/>
<feature type="active site" description="Nucleophile; methyl group acceptor" evidence="8">
    <location>
        <position position="130"/>
    </location>
</feature>
<dbReference type="InterPro" id="IPR036631">
    <property type="entry name" value="MGMT_N_sf"/>
</dbReference>
<reference evidence="11 12" key="1">
    <citation type="submission" date="2021-08" db="EMBL/GenBank/DDBJ databases">
        <title>Lysobacter sp. strain CJ11 Genome sequencing and assembly.</title>
        <authorList>
            <person name="Kim I."/>
        </authorList>
    </citation>
    <scope>NUCLEOTIDE SEQUENCE [LARGE SCALE GENOMIC DNA]</scope>
    <source>
        <strain evidence="11 12">CJ11</strain>
    </source>
</reference>
<keyword evidence="4 8" id="KW-0808">Transferase</keyword>
<comment type="subcellular location">
    <subcellularLocation>
        <location evidence="8">Cytoplasm</location>
    </subcellularLocation>
</comment>
<dbReference type="Gene3D" id="3.30.160.70">
    <property type="entry name" value="Methylated DNA-protein cysteine methyltransferase domain"/>
    <property type="match status" value="1"/>
</dbReference>
<dbReference type="SUPFAM" id="SSF53155">
    <property type="entry name" value="Methylated DNA-protein cysteine methyltransferase domain"/>
    <property type="match status" value="1"/>
</dbReference>
<dbReference type="SUPFAM" id="SSF46767">
    <property type="entry name" value="Methylated DNA-protein cysteine methyltransferase, C-terminal domain"/>
    <property type="match status" value="1"/>
</dbReference>
<dbReference type="RefSeq" id="WP_220380489.1">
    <property type="nucleotide sequence ID" value="NZ_CP080544.1"/>
</dbReference>
<dbReference type="PROSITE" id="PS00374">
    <property type="entry name" value="MGMT"/>
    <property type="match status" value="1"/>
</dbReference>
<keyword evidence="3 8" id="KW-0489">Methyltransferase</keyword>
<protein>
    <recommendedName>
        <fullName evidence="8">Methylated-DNA--protein-cysteine methyltransferase</fullName>
        <ecNumber evidence="8">2.1.1.63</ecNumber>
    </recommendedName>
    <alternativeName>
        <fullName evidence="8">6-O-methylguanine-DNA methyltransferase</fullName>
        <shortName evidence="8">MGMT</shortName>
    </alternativeName>
    <alternativeName>
        <fullName evidence="8">O-6-methylguanine-DNA-alkyltransferase</fullName>
    </alternativeName>
</protein>
<evidence type="ECO:0000256" key="4">
    <source>
        <dbReference type="ARBA" id="ARBA00022679"/>
    </source>
</evidence>
<feature type="domain" description="Methylguanine DNA methyltransferase ribonuclease-like" evidence="10">
    <location>
        <begin position="7"/>
        <end position="75"/>
    </location>
</feature>
<dbReference type="CDD" id="cd06445">
    <property type="entry name" value="ATase"/>
    <property type="match status" value="1"/>
</dbReference>
<evidence type="ECO:0000259" key="10">
    <source>
        <dbReference type="Pfam" id="PF02870"/>
    </source>
</evidence>
<dbReference type="Pfam" id="PF02870">
    <property type="entry name" value="Methyltransf_1N"/>
    <property type="match status" value="1"/>
</dbReference>
<dbReference type="GO" id="GO:0032259">
    <property type="term" value="P:methylation"/>
    <property type="evidence" value="ECO:0007669"/>
    <property type="project" value="UniProtKB-KW"/>
</dbReference>
<dbReference type="InterPro" id="IPR001497">
    <property type="entry name" value="MethylDNA_cys_MeTrfase_AS"/>
</dbReference>
<name>A0ABX8WS51_9GAMM</name>
<keyword evidence="2 8" id="KW-0963">Cytoplasm</keyword>
<evidence type="ECO:0000256" key="8">
    <source>
        <dbReference type="HAMAP-Rule" id="MF_00772"/>
    </source>
</evidence>
<comment type="miscellaneous">
    <text evidence="8">This enzyme catalyzes only one turnover and therefore is not strictly catalytic. According to one definition, an enzyme is a biocatalyst that acts repeatedly and over many reaction cycles.</text>
</comment>
<evidence type="ECO:0000256" key="1">
    <source>
        <dbReference type="ARBA" id="ARBA00001286"/>
    </source>
</evidence>
<gene>
    <name evidence="11" type="ORF">H8L67_04115</name>
</gene>
<comment type="catalytic activity">
    <reaction evidence="1 8">
        <text>a 4-O-methyl-thymidine in DNA + L-cysteinyl-[protein] = a thymidine in DNA + S-methyl-L-cysteinyl-[protein]</text>
        <dbReference type="Rhea" id="RHEA:53428"/>
        <dbReference type="Rhea" id="RHEA-COMP:10131"/>
        <dbReference type="Rhea" id="RHEA-COMP:10132"/>
        <dbReference type="Rhea" id="RHEA-COMP:13555"/>
        <dbReference type="Rhea" id="RHEA-COMP:13556"/>
        <dbReference type="ChEBI" id="CHEBI:29950"/>
        <dbReference type="ChEBI" id="CHEBI:82612"/>
        <dbReference type="ChEBI" id="CHEBI:137386"/>
        <dbReference type="ChEBI" id="CHEBI:137387"/>
        <dbReference type="EC" id="2.1.1.63"/>
    </reaction>
</comment>
<dbReference type="Proteomes" id="UP000824755">
    <property type="component" value="Chromosome"/>
</dbReference>
<organism evidence="11 12">
    <name type="scientific">Lysobacter soyae</name>
    <dbReference type="NCBI Taxonomy" id="2764185"/>
    <lineage>
        <taxon>Bacteria</taxon>
        <taxon>Pseudomonadati</taxon>
        <taxon>Pseudomonadota</taxon>
        <taxon>Gammaproteobacteria</taxon>
        <taxon>Lysobacterales</taxon>
        <taxon>Lysobacteraceae</taxon>
        <taxon>Lysobacter</taxon>
    </lineage>
</organism>
<dbReference type="Pfam" id="PF01035">
    <property type="entry name" value="DNA_binding_1"/>
    <property type="match status" value="1"/>
</dbReference>
<keyword evidence="6 8" id="KW-0234">DNA repair</keyword>
<evidence type="ECO:0000256" key="2">
    <source>
        <dbReference type="ARBA" id="ARBA00022490"/>
    </source>
</evidence>
<comment type="catalytic activity">
    <reaction evidence="7 8">
        <text>a 6-O-methyl-2'-deoxyguanosine in DNA + L-cysteinyl-[protein] = S-methyl-L-cysteinyl-[protein] + a 2'-deoxyguanosine in DNA</text>
        <dbReference type="Rhea" id="RHEA:24000"/>
        <dbReference type="Rhea" id="RHEA-COMP:10131"/>
        <dbReference type="Rhea" id="RHEA-COMP:10132"/>
        <dbReference type="Rhea" id="RHEA-COMP:11367"/>
        <dbReference type="Rhea" id="RHEA-COMP:11368"/>
        <dbReference type="ChEBI" id="CHEBI:29950"/>
        <dbReference type="ChEBI" id="CHEBI:82612"/>
        <dbReference type="ChEBI" id="CHEBI:85445"/>
        <dbReference type="ChEBI" id="CHEBI:85448"/>
        <dbReference type="EC" id="2.1.1.63"/>
    </reaction>
</comment>
<evidence type="ECO:0000313" key="12">
    <source>
        <dbReference type="Proteomes" id="UP000824755"/>
    </source>
</evidence>
<dbReference type="InterPro" id="IPR008332">
    <property type="entry name" value="MethylG_MeTrfase_N"/>
</dbReference>
<dbReference type="InterPro" id="IPR036388">
    <property type="entry name" value="WH-like_DNA-bd_sf"/>
</dbReference>
<evidence type="ECO:0000256" key="5">
    <source>
        <dbReference type="ARBA" id="ARBA00022763"/>
    </source>
</evidence>
<dbReference type="Gene3D" id="1.10.10.10">
    <property type="entry name" value="Winged helix-like DNA-binding domain superfamily/Winged helix DNA-binding domain"/>
    <property type="match status" value="1"/>
</dbReference>
<evidence type="ECO:0000313" key="11">
    <source>
        <dbReference type="EMBL" id="QYR53682.1"/>
    </source>
</evidence>
<accession>A0ABX8WS51</accession>
<dbReference type="EC" id="2.1.1.63" evidence="8"/>
<evidence type="ECO:0000256" key="3">
    <source>
        <dbReference type="ARBA" id="ARBA00022603"/>
    </source>
</evidence>
<sequence>MTPLFVNTFESPVGTLTLVAGDEGLHTIEFPENRHQVKGREEWQSGSHRVLDATMQQLSDYFDGKRRAFDLPLAPRGTAFQLHVWNALRDIPYGATCSYLDIARSIGKSSATRAVGAANGRNPLPIVVPCHRVIGANGALTGFGGGLPTKVFLLNLESSDHSSDAFRLE</sequence>